<sequence length="246" mass="26980">MSDLATRKAATAAGQPSLSCDSKAAAVAILKTSPTLDANTKMVLTPYMIDGIISGEWKRLGWREWAGETILPSSIDPSIPVLGRLDLLARKLYRQTGGQGPGQLYPAAYNQVLQKLKPELDKFFTHMGVNCGGLRRGCGEVPLTLLGYPRDVIDPIRADFFIAATLAIKIMDAKKPGRTADDQLQFGIGRYRGAFDILAKAQRAISPDDDGKSVLRYPPVREWLLRSSDPMDNDVAAYIQEVFGRR</sequence>
<name>A0A5C8PAT1_9HYPH</name>
<evidence type="ECO:0000313" key="2">
    <source>
        <dbReference type="Proteomes" id="UP000321638"/>
    </source>
</evidence>
<accession>A0A5C8PAT1</accession>
<dbReference type="AlphaFoldDB" id="A0A5C8PAT1"/>
<reference evidence="1 2" key="1">
    <citation type="submission" date="2019-06" db="EMBL/GenBank/DDBJ databases">
        <title>New taxonomy in bacterial strain CC-CFT640, isolated from vineyard.</title>
        <authorList>
            <person name="Lin S.-Y."/>
            <person name="Tsai C.-F."/>
            <person name="Young C.-C."/>
        </authorList>
    </citation>
    <scope>NUCLEOTIDE SEQUENCE [LARGE SCALE GENOMIC DNA]</scope>
    <source>
        <strain evidence="1 2">CC-CFT640</strain>
    </source>
</reference>
<gene>
    <name evidence="1" type="ORF">FHP25_32700</name>
</gene>
<dbReference type="RefSeq" id="WP_147851212.1">
    <property type="nucleotide sequence ID" value="NZ_VDUZ01000052.1"/>
</dbReference>
<proteinExistence type="predicted"/>
<dbReference type="EMBL" id="VDUZ01000052">
    <property type="protein sequence ID" value="TXL70881.1"/>
    <property type="molecule type" value="Genomic_DNA"/>
</dbReference>
<evidence type="ECO:0000313" key="1">
    <source>
        <dbReference type="EMBL" id="TXL70881.1"/>
    </source>
</evidence>
<keyword evidence="2" id="KW-1185">Reference proteome</keyword>
<comment type="caution">
    <text evidence="1">The sequence shown here is derived from an EMBL/GenBank/DDBJ whole genome shotgun (WGS) entry which is preliminary data.</text>
</comment>
<protein>
    <submittedName>
        <fullName evidence="1">Uncharacterized protein</fullName>
    </submittedName>
</protein>
<dbReference type="OrthoDB" id="9255870at2"/>
<dbReference type="Proteomes" id="UP000321638">
    <property type="component" value="Unassembled WGS sequence"/>
</dbReference>
<organism evidence="1 2">
    <name type="scientific">Vineibacter terrae</name>
    <dbReference type="NCBI Taxonomy" id="2586908"/>
    <lineage>
        <taxon>Bacteria</taxon>
        <taxon>Pseudomonadati</taxon>
        <taxon>Pseudomonadota</taxon>
        <taxon>Alphaproteobacteria</taxon>
        <taxon>Hyphomicrobiales</taxon>
        <taxon>Vineibacter</taxon>
    </lineage>
</organism>